<dbReference type="SUPFAM" id="SSF48208">
    <property type="entry name" value="Six-hairpin glycosidases"/>
    <property type="match status" value="1"/>
</dbReference>
<dbReference type="GO" id="GO:0005975">
    <property type="term" value="P:carbohydrate metabolic process"/>
    <property type="evidence" value="ECO:0007669"/>
    <property type="project" value="InterPro"/>
</dbReference>
<evidence type="ECO:0000313" key="1">
    <source>
        <dbReference type="EMBL" id="OAB41162.1"/>
    </source>
</evidence>
<gene>
    <name evidence="1" type="ORF">PBAT_21625</name>
</gene>
<keyword evidence="2" id="KW-1185">Reference proteome</keyword>
<evidence type="ECO:0000313" key="2">
    <source>
        <dbReference type="Proteomes" id="UP000077355"/>
    </source>
</evidence>
<accession>A0A168JVI8</accession>
<dbReference type="AlphaFoldDB" id="A0A168JVI8"/>
<dbReference type="InterPro" id="IPR008928">
    <property type="entry name" value="6-hairpin_glycosidase_sf"/>
</dbReference>
<reference evidence="1 2" key="1">
    <citation type="submission" date="2016-03" db="EMBL/GenBank/DDBJ databases">
        <title>Draft genome sequence of Paenibacillus antarcticus CECT 5836.</title>
        <authorList>
            <person name="Shin S.-K."/>
            <person name="Yi H."/>
        </authorList>
    </citation>
    <scope>NUCLEOTIDE SEQUENCE [LARGE SCALE GENOMIC DNA]</scope>
    <source>
        <strain evidence="1 2">CECT 5836</strain>
    </source>
</reference>
<dbReference type="Proteomes" id="UP000077355">
    <property type="component" value="Unassembled WGS sequence"/>
</dbReference>
<dbReference type="EMBL" id="LVJI01000048">
    <property type="protein sequence ID" value="OAB41162.1"/>
    <property type="molecule type" value="Genomic_DNA"/>
</dbReference>
<organism evidence="1 2">
    <name type="scientific">Paenibacillus antarcticus</name>
    <dbReference type="NCBI Taxonomy" id="253703"/>
    <lineage>
        <taxon>Bacteria</taxon>
        <taxon>Bacillati</taxon>
        <taxon>Bacillota</taxon>
        <taxon>Bacilli</taxon>
        <taxon>Bacillales</taxon>
        <taxon>Paenibacillaceae</taxon>
        <taxon>Paenibacillus</taxon>
    </lineage>
</organism>
<name>A0A168JVI8_9BACL</name>
<dbReference type="Gene3D" id="1.50.10.10">
    <property type="match status" value="1"/>
</dbReference>
<comment type="caution">
    <text evidence="1">The sequence shown here is derived from an EMBL/GenBank/DDBJ whole genome shotgun (WGS) entry which is preliminary data.</text>
</comment>
<proteinExistence type="predicted"/>
<dbReference type="InterPro" id="IPR012341">
    <property type="entry name" value="6hp_glycosidase-like_sf"/>
</dbReference>
<sequence length="108" mass="12430">MALFFASTVREMAMNAPFNYGTQARDLLRTCLHKAQDGIGHPMWDPHNKLIKFIPNCDYSDPSYQLPHFYVLFALWAYPEDRPFWTEAWVSDKSLPSCDGASARICLL</sequence>
<protein>
    <submittedName>
        <fullName evidence="1">Uncharacterized protein</fullName>
    </submittedName>
</protein>